<organism evidence="5 6">
    <name type="scientific">Pseudonocardia ammonioxydans</name>
    <dbReference type="NCBI Taxonomy" id="260086"/>
    <lineage>
        <taxon>Bacteria</taxon>
        <taxon>Bacillati</taxon>
        <taxon>Actinomycetota</taxon>
        <taxon>Actinomycetes</taxon>
        <taxon>Pseudonocardiales</taxon>
        <taxon>Pseudonocardiaceae</taxon>
        <taxon>Pseudonocardia</taxon>
    </lineage>
</organism>
<gene>
    <name evidence="5" type="ORF">SAMN05216207_1002311</name>
</gene>
<keyword evidence="3" id="KW-0804">Transcription</keyword>
<dbReference type="SUPFAM" id="SSF46689">
    <property type="entry name" value="Homeodomain-like"/>
    <property type="match status" value="1"/>
</dbReference>
<reference evidence="5 6" key="1">
    <citation type="submission" date="2016-10" db="EMBL/GenBank/DDBJ databases">
        <authorList>
            <person name="de Groot N.N."/>
        </authorList>
    </citation>
    <scope>NUCLEOTIDE SEQUENCE [LARGE SCALE GENOMIC DNA]</scope>
    <source>
        <strain evidence="5 6">CGMCC 4.1877</strain>
    </source>
</reference>
<dbReference type="GO" id="GO:0003700">
    <property type="term" value="F:DNA-binding transcription factor activity"/>
    <property type="evidence" value="ECO:0007669"/>
    <property type="project" value="InterPro"/>
</dbReference>
<dbReference type="InterPro" id="IPR009057">
    <property type="entry name" value="Homeodomain-like_sf"/>
</dbReference>
<protein>
    <submittedName>
        <fullName evidence="5">AraC-type DNA-binding protein</fullName>
    </submittedName>
</protein>
<dbReference type="PANTHER" id="PTHR46796:SF12">
    <property type="entry name" value="HTH-TYPE DNA-BINDING TRANSCRIPTIONAL ACTIVATOR EUTR"/>
    <property type="match status" value="1"/>
</dbReference>
<evidence type="ECO:0000256" key="2">
    <source>
        <dbReference type="ARBA" id="ARBA00023125"/>
    </source>
</evidence>
<dbReference type="PROSITE" id="PS01124">
    <property type="entry name" value="HTH_ARAC_FAMILY_2"/>
    <property type="match status" value="1"/>
</dbReference>
<keyword evidence="6" id="KW-1185">Reference proteome</keyword>
<evidence type="ECO:0000259" key="4">
    <source>
        <dbReference type="PROSITE" id="PS01124"/>
    </source>
</evidence>
<name>A0A1I4TIV6_PSUAM</name>
<evidence type="ECO:0000256" key="3">
    <source>
        <dbReference type="ARBA" id="ARBA00023163"/>
    </source>
</evidence>
<keyword evidence="1" id="KW-0805">Transcription regulation</keyword>
<dbReference type="EMBL" id="FOUY01000002">
    <property type="protein sequence ID" value="SFM76585.1"/>
    <property type="molecule type" value="Genomic_DNA"/>
</dbReference>
<proteinExistence type="predicted"/>
<dbReference type="GO" id="GO:0043565">
    <property type="term" value="F:sequence-specific DNA binding"/>
    <property type="evidence" value="ECO:0007669"/>
    <property type="project" value="InterPro"/>
</dbReference>
<evidence type="ECO:0000313" key="6">
    <source>
        <dbReference type="Proteomes" id="UP000199614"/>
    </source>
</evidence>
<accession>A0A1I4TIV6</accession>
<dbReference type="InterPro" id="IPR018060">
    <property type="entry name" value="HTH_AraC"/>
</dbReference>
<dbReference type="Proteomes" id="UP000199614">
    <property type="component" value="Unassembled WGS sequence"/>
</dbReference>
<dbReference type="Gene3D" id="1.10.10.60">
    <property type="entry name" value="Homeodomain-like"/>
    <property type="match status" value="1"/>
</dbReference>
<dbReference type="Pfam" id="PF12833">
    <property type="entry name" value="HTH_18"/>
    <property type="match status" value="1"/>
</dbReference>
<dbReference type="PANTHER" id="PTHR46796">
    <property type="entry name" value="HTH-TYPE TRANSCRIPTIONAL ACTIVATOR RHAS-RELATED"/>
    <property type="match status" value="1"/>
</dbReference>
<dbReference type="STRING" id="260086.SAMN05216207_1002311"/>
<dbReference type="SMART" id="SM00342">
    <property type="entry name" value="HTH_ARAC"/>
    <property type="match status" value="1"/>
</dbReference>
<evidence type="ECO:0000313" key="5">
    <source>
        <dbReference type="EMBL" id="SFM76585.1"/>
    </source>
</evidence>
<dbReference type="RefSeq" id="WP_218162649.1">
    <property type="nucleotide sequence ID" value="NZ_FOUY01000002.1"/>
</dbReference>
<evidence type="ECO:0000256" key="1">
    <source>
        <dbReference type="ARBA" id="ARBA00023015"/>
    </source>
</evidence>
<feature type="domain" description="HTH araC/xylS-type" evidence="4">
    <location>
        <begin position="159"/>
        <end position="261"/>
    </location>
</feature>
<dbReference type="InterPro" id="IPR050204">
    <property type="entry name" value="AraC_XylS_family_regulators"/>
</dbReference>
<sequence length="261" mass="27909">MADIDAPADVAAFLESVAALLDDEVPHDARPADQAAGAAEDRAVTRARARQARSRAAALGERVEGLWHRHEELRDATAHAAPARASATQQQATGMLMVVFGLTASQAGQLLAMLGWRQDSSPDELARRMVAACERGADPVAMLRGGGEDGRGRAPLVVRRAMAFIEQNAGRDIGIDDIGAAAGVGKRGLQHAFRRYCGVSPIRYLRQVRMANAHRDLVSADPSRGDTVAAIADAWQFTHHGRFALDYRTAYGVTPGQTLRG</sequence>
<dbReference type="AlphaFoldDB" id="A0A1I4TIV6"/>
<keyword evidence="2 5" id="KW-0238">DNA-binding</keyword>